<reference evidence="2" key="1">
    <citation type="submission" date="2023-03" db="EMBL/GenBank/DDBJ databases">
        <title>Massive genome expansion in bonnet fungi (Mycena s.s.) driven by repeated elements and novel gene families across ecological guilds.</title>
        <authorList>
            <consortium name="Lawrence Berkeley National Laboratory"/>
            <person name="Harder C.B."/>
            <person name="Miyauchi S."/>
            <person name="Viragh M."/>
            <person name="Kuo A."/>
            <person name="Thoen E."/>
            <person name="Andreopoulos B."/>
            <person name="Lu D."/>
            <person name="Skrede I."/>
            <person name="Drula E."/>
            <person name="Henrissat B."/>
            <person name="Morin E."/>
            <person name="Kohler A."/>
            <person name="Barry K."/>
            <person name="LaButti K."/>
            <person name="Morin E."/>
            <person name="Salamov A."/>
            <person name="Lipzen A."/>
            <person name="Mereny Z."/>
            <person name="Hegedus B."/>
            <person name="Baldrian P."/>
            <person name="Stursova M."/>
            <person name="Weitz H."/>
            <person name="Taylor A."/>
            <person name="Grigoriev I.V."/>
            <person name="Nagy L.G."/>
            <person name="Martin F."/>
            <person name="Kauserud H."/>
        </authorList>
    </citation>
    <scope>NUCLEOTIDE SEQUENCE</scope>
    <source>
        <strain evidence="2">9284</strain>
    </source>
</reference>
<feature type="compositionally biased region" description="Basic residues" evidence="1">
    <location>
        <begin position="517"/>
        <end position="528"/>
    </location>
</feature>
<accession>A0AAD7CIS7</accession>
<dbReference type="AlphaFoldDB" id="A0AAD7CIS7"/>
<feature type="region of interest" description="Disordered" evidence="1">
    <location>
        <begin position="517"/>
        <end position="537"/>
    </location>
</feature>
<keyword evidence="3" id="KW-1185">Reference proteome</keyword>
<dbReference type="Proteomes" id="UP001221142">
    <property type="component" value="Unassembled WGS sequence"/>
</dbReference>
<organism evidence="2 3">
    <name type="scientific">Roridomyces roridus</name>
    <dbReference type="NCBI Taxonomy" id="1738132"/>
    <lineage>
        <taxon>Eukaryota</taxon>
        <taxon>Fungi</taxon>
        <taxon>Dikarya</taxon>
        <taxon>Basidiomycota</taxon>
        <taxon>Agaricomycotina</taxon>
        <taxon>Agaricomycetes</taxon>
        <taxon>Agaricomycetidae</taxon>
        <taxon>Agaricales</taxon>
        <taxon>Marasmiineae</taxon>
        <taxon>Mycenaceae</taxon>
        <taxon>Roridomyces</taxon>
    </lineage>
</organism>
<dbReference type="EMBL" id="JARKIF010000001">
    <property type="protein sequence ID" value="KAJ7650228.1"/>
    <property type="molecule type" value="Genomic_DNA"/>
</dbReference>
<name>A0AAD7CIS7_9AGAR</name>
<sequence>MSISDRVPSTERNHATKSVSCAEAEQFYQLRSRASEVLEVILGVKWRGDTASHSILSFPLTTTSVPTTRTTSPNFAVSCQASLSRINLKLAVNTDALLEARHAPNCSNAADTLSSPLVPRLWPRLPTVARGRHLKSSKQDSPRPSSTRFKTVKYHKTFKTSKHHRNKTLKTFKFVAAGEDIKTTKPSQLKHIETCKHRQLRKINEDVQDSKIDFQYASTFSKILQASSTVKILRSPGKFLHLQDDVEQELQVVRNLGEDKTFEDLQELLKATTPQVEDPQVETHQLLCSLARQVRKKFIKSQEPRSHRSTSSALQDLQTLSRSTKTKMRLSRPTSPQVEDPQAASLSSLVRQIHEDDQDTALKTHLHYASTFHKILQGLQVQSRFRPLQELQASAQDADDETLRDLQTPEERKTPQVEDLKHTFQVDWSTCERSRHARRFKIKRTNRSLVRKVCKKFLKSQERRSHRQHLKRPSRPANTVKIHEDDQNTALKTNLQCASTFNKIPQRLLVQPFETFKHRKQRRHRKSKTPSTLSKSTLSNLQKLKTSKTFRNGSSAPTGFKSASSARYLASRLPTGFKSHQDLDRFPSRVFLVNVKLQNVYDELTGSRWFFASPGVVSKPRAPLSWAPGLVPRE</sequence>
<evidence type="ECO:0000313" key="2">
    <source>
        <dbReference type="EMBL" id="KAJ7650228.1"/>
    </source>
</evidence>
<proteinExistence type="predicted"/>
<feature type="compositionally biased region" description="Polar residues" evidence="1">
    <location>
        <begin position="309"/>
        <end position="323"/>
    </location>
</feature>
<evidence type="ECO:0000313" key="3">
    <source>
        <dbReference type="Proteomes" id="UP001221142"/>
    </source>
</evidence>
<comment type="caution">
    <text evidence="2">The sequence shown here is derived from an EMBL/GenBank/DDBJ whole genome shotgun (WGS) entry which is preliminary data.</text>
</comment>
<evidence type="ECO:0000256" key="1">
    <source>
        <dbReference type="SAM" id="MobiDB-lite"/>
    </source>
</evidence>
<gene>
    <name evidence="2" type="ORF">FB45DRAFT_859080</name>
</gene>
<feature type="region of interest" description="Disordered" evidence="1">
    <location>
        <begin position="299"/>
        <end position="345"/>
    </location>
</feature>
<protein>
    <submittedName>
        <fullName evidence="2">Uncharacterized protein</fullName>
    </submittedName>
</protein>